<dbReference type="AlphaFoldDB" id="F7ZC68"/>
<dbReference type="NCBIfam" id="TIGR02241">
    <property type="entry name" value="conserved hypothetical phage tail region protein"/>
    <property type="match status" value="1"/>
</dbReference>
<dbReference type="EMBL" id="CP002623">
    <property type="protein sequence ID" value="AEI95641.1"/>
    <property type="molecule type" value="Genomic_DNA"/>
</dbReference>
<proteinExistence type="predicted"/>
<evidence type="ECO:0000313" key="1">
    <source>
        <dbReference type="EMBL" id="AEI95641.1"/>
    </source>
</evidence>
<protein>
    <submittedName>
        <fullName evidence="1">Phage tail protein</fullName>
    </submittedName>
</protein>
<dbReference type="PANTHER" id="PTHR38009">
    <property type="entry name" value="CONSERVED HYPOTHETICAL PHAGE TAIL PROTEIN"/>
    <property type="match status" value="1"/>
</dbReference>
<dbReference type="OrthoDB" id="9799891at2"/>
<dbReference type="Proteomes" id="UP000001353">
    <property type="component" value="Chromosome"/>
</dbReference>
<dbReference type="GO" id="GO:0005198">
    <property type="term" value="F:structural molecule activity"/>
    <property type="evidence" value="ECO:0007669"/>
    <property type="project" value="InterPro"/>
</dbReference>
<organism evidence="1 2">
    <name type="scientific">Roseobacter litoralis (strain ATCC 49566 / DSM 6996 / JCM 21268 / NBRC 15278 / OCh 149)</name>
    <dbReference type="NCBI Taxonomy" id="391595"/>
    <lineage>
        <taxon>Bacteria</taxon>
        <taxon>Pseudomonadati</taxon>
        <taxon>Pseudomonadota</taxon>
        <taxon>Alphaproteobacteria</taxon>
        <taxon>Rhodobacterales</taxon>
        <taxon>Roseobacteraceae</taxon>
        <taxon>Roseobacter</taxon>
    </lineage>
</organism>
<accession>F7ZC68</accession>
<evidence type="ECO:0000313" key="2">
    <source>
        <dbReference type="Proteomes" id="UP000001353"/>
    </source>
</evidence>
<keyword evidence="2" id="KW-1185">Reference proteome</keyword>
<dbReference type="InterPro" id="IPR011747">
    <property type="entry name" value="CHP02241"/>
</dbReference>
<dbReference type="Pfam" id="PF06841">
    <property type="entry name" value="Phage_T4_gp19"/>
    <property type="match status" value="1"/>
</dbReference>
<dbReference type="PANTHER" id="PTHR38009:SF1">
    <property type="entry name" value="CONSERVED HYPOTHETICAL PHAGE TAIL PROTEIN"/>
    <property type="match status" value="1"/>
</dbReference>
<dbReference type="KEGG" id="rli:RLO149_c037270"/>
<name>F7ZC68_ROSLO</name>
<reference evidence="1 2" key="1">
    <citation type="journal article" date="2011" name="BMC Genomics">
        <title>Comparative genome analysis and genome-guided physiological analysis of Roseobacter litoralis.</title>
        <authorList>
            <person name="Kalhoefer D."/>
            <person name="Thole S."/>
            <person name="Voget S."/>
            <person name="Lehmann R."/>
            <person name="Liesegang H."/>
            <person name="Wollher A."/>
            <person name="Daniel R."/>
            <person name="Simon M."/>
            <person name="Brinkhoff T."/>
        </authorList>
    </citation>
    <scope>NUCLEOTIDE SEQUENCE [LARGE SCALE GENOMIC DNA]</scope>
    <source>
        <strain evidence="2">ATCC 49566 / DSM 6996 / JCM 21268 / NBRC 15278 / OCh 149</strain>
    </source>
</reference>
<dbReference type="RefSeq" id="WP_013963524.1">
    <property type="nucleotide sequence ID" value="NC_015730.1"/>
</dbReference>
<dbReference type="HOGENOM" id="CLU_101335_0_1_5"/>
<dbReference type="eggNOG" id="ENOG5032T2H">
    <property type="taxonomic scope" value="Bacteria"/>
</dbReference>
<gene>
    <name evidence="1" type="ordered locus">RLO149_c037270</name>
</gene>
<sequence length="151" mass="16571">MDPLNPPVAFHFSVMFVGGTPAVPDMAFQEVSGLESGLETEALVEGGENRFVHQLPKPLKQGNLKLKRGMTTTDSGLVKWCKATIENDLAKPIEPKDITVSLLNEERDPVAVWSIGNAYPVKWTVGGFDAMKNELAVETIELAYTTLKRKT</sequence>
<dbReference type="STRING" id="391595.RLO149_c037270"/>
<dbReference type="InterPro" id="IPR010667">
    <property type="entry name" value="Phage_T4_Gp19"/>
</dbReference>